<dbReference type="AlphaFoldDB" id="A0A7V2T3T7"/>
<comment type="caution">
    <text evidence="7">The sequence shown here is derived from an EMBL/GenBank/DDBJ whole genome shotgun (WGS) entry which is preliminary data.</text>
</comment>
<dbReference type="HAMAP" id="MF_00671">
    <property type="entry name" value="TolB"/>
    <property type="match status" value="1"/>
</dbReference>
<keyword evidence="5" id="KW-0132">Cell division</keyword>
<comment type="function">
    <text evidence="5">Part of the Tol-Pal system, which plays a role in outer membrane invagination during cell division and is important for maintaining outer membrane integrity.</text>
</comment>
<dbReference type="GO" id="GO:0042597">
    <property type="term" value="C:periplasmic space"/>
    <property type="evidence" value="ECO:0007669"/>
    <property type="project" value="UniProtKB-SubCell"/>
</dbReference>
<dbReference type="InterPro" id="IPR011042">
    <property type="entry name" value="6-blade_b-propeller_TolB-like"/>
</dbReference>
<dbReference type="PANTHER" id="PTHR36842">
    <property type="entry name" value="PROTEIN TOLB HOMOLOG"/>
    <property type="match status" value="1"/>
</dbReference>
<gene>
    <name evidence="5 7" type="primary">tolB</name>
    <name evidence="7" type="ORF">ENJ51_09075</name>
</gene>
<dbReference type="GO" id="GO:0051301">
    <property type="term" value="P:cell division"/>
    <property type="evidence" value="ECO:0007669"/>
    <property type="project" value="UniProtKB-UniRule"/>
</dbReference>
<evidence type="ECO:0000256" key="6">
    <source>
        <dbReference type="SAM" id="MobiDB-lite"/>
    </source>
</evidence>
<evidence type="ECO:0000256" key="1">
    <source>
        <dbReference type="ARBA" id="ARBA00004418"/>
    </source>
</evidence>
<evidence type="ECO:0000256" key="3">
    <source>
        <dbReference type="ARBA" id="ARBA00022729"/>
    </source>
</evidence>
<accession>A0A7V2T3T7</accession>
<keyword evidence="3 5" id="KW-0732">Signal</keyword>
<feature type="region of interest" description="Disordered" evidence="6">
    <location>
        <begin position="396"/>
        <end position="420"/>
    </location>
</feature>
<proteinExistence type="inferred from homology"/>
<sequence length="420" mass="45634">MTSNNNNWFYTLLALLLLLVLPSISTAELELHISKSAGDGIPIAIAPISGGANFIIEADLKRSGRFTTKRLTNKTALSIFGGTLSTTLLKTIKAEYLVRGRLTKAGLDIELIETSTGSKAAVFRIGHVKNRRRMAHKATDKIFERITRLKGAFDTRLAYVTATGRRPNKHYRLYIADSDGHNPHVILNSNQPIMSPSWSPDGSKLAYVSFESGKSAIYVQNIFTGNKRMISGKRGINGAPTWSPNGSQIALSLSIDGNSEIYLLSVHNGVLKRLTNDRAIDTEPAWSSDGRSIIFTSNRGGAAQLYKVSAHGGQARRMTFVGNYNSAADIVGNKIALVRRNGGQFRIAIMQMGGSGADIISTGKYDESPSLAPNGTMIAYATQRKGRGKLVVVSDNGKSKQELHAPEGEVREPAWSPYIR</sequence>
<dbReference type="SUPFAM" id="SSF52964">
    <property type="entry name" value="TolB, N-terminal domain"/>
    <property type="match status" value="1"/>
</dbReference>
<keyword evidence="4 5" id="KW-0574">Periplasm</keyword>
<dbReference type="GO" id="GO:0017038">
    <property type="term" value="P:protein import"/>
    <property type="evidence" value="ECO:0007669"/>
    <property type="project" value="InterPro"/>
</dbReference>
<keyword evidence="5" id="KW-0131">Cell cycle</keyword>
<feature type="compositionally biased region" description="Basic and acidic residues" evidence="6">
    <location>
        <begin position="397"/>
        <end position="412"/>
    </location>
</feature>
<name>A0A7V2T3T7_LEUMU</name>
<dbReference type="Gene3D" id="2.120.10.30">
    <property type="entry name" value="TolB, C-terminal domain"/>
    <property type="match status" value="1"/>
</dbReference>
<evidence type="ECO:0000256" key="4">
    <source>
        <dbReference type="ARBA" id="ARBA00022764"/>
    </source>
</evidence>
<organism evidence="7">
    <name type="scientific">Leucothrix mucor</name>
    <dbReference type="NCBI Taxonomy" id="45248"/>
    <lineage>
        <taxon>Bacteria</taxon>
        <taxon>Pseudomonadati</taxon>
        <taxon>Pseudomonadota</taxon>
        <taxon>Gammaproteobacteria</taxon>
        <taxon>Thiotrichales</taxon>
        <taxon>Thiotrichaceae</taxon>
        <taxon>Leucothrix</taxon>
    </lineage>
</organism>
<comment type="subcellular location">
    <subcellularLocation>
        <location evidence="1 5">Periplasm</location>
    </subcellularLocation>
</comment>
<dbReference type="InterPro" id="IPR014167">
    <property type="entry name" value="Tol-Pal_TolB"/>
</dbReference>
<reference evidence="7" key="1">
    <citation type="journal article" date="2020" name="mSystems">
        <title>Genome- and Community-Level Interaction Insights into Carbon Utilization and Element Cycling Functions of Hydrothermarchaeota in Hydrothermal Sediment.</title>
        <authorList>
            <person name="Zhou Z."/>
            <person name="Liu Y."/>
            <person name="Xu W."/>
            <person name="Pan J."/>
            <person name="Luo Z.H."/>
            <person name="Li M."/>
        </authorList>
    </citation>
    <scope>NUCLEOTIDE SEQUENCE [LARGE SCALE GENOMIC DNA]</scope>
    <source>
        <strain evidence="7">HyVt-493</strain>
    </source>
</reference>
<protein>
    <recommendedName>
        <fullName evidence="5">Tol-Pal system protein TolB</fullName>
    </recommendedName>
</protein>
<evidence type="ECO:0000256" key="2">
    <source>
        <dbReference type="ARBA" id="ARBA00009820"/>
    </source>
</evidence>
<dbReference type="SUPFAM" id="SSF69304">
    <property type="entry name" value="Tricorn protease N-terminal domain"/>
    <property type="match status" value="1"/>
</dbReference>
<dbReference type="Gene3D" id="3.40.50.10070">
    <property type="entry name" value="TolB, N-terminal domain"/>
    <property type="match status" value="1"/>
</dbReference>
<dbReference type="NCBIfam" id="TIGR02800">
    <property type="entry name" value="propeller_TolB"/>
    <property type="match status" value="1"/>
</dbReference>
<comment type="similarity">
    <text evidence="2 5">Belongs to the TolB family.</text>
</comment>
<dbReference type="Proteomes" id="UP000885750">
    <property type="component" value="Unassembled WGS sequence"/>
</dbReference>
<evidence type="ECO:0000256" key="5">
    <source>
        <dbReference type="HAMAP-Rule" id="MF_00671"/>
    </source>
</evidence>
<dbReference type="PANTHER" id="PTHR36842:SF1">
    <property type="entry name" value="PROTEIN TOLB"/>
    <property type="match status" value="1"/>
</dbReference>
<comment type="subunit">
    <text evidence="5">The Tol-Pal system is composed of five core proteins: the inner membrane proteins TolA, TolQ and TolR, the periplasmic protein TolB and the outer membrane protein Pal. They form a network linking the inner and outer membranes and the peptidoglycan layer.</text>
</comment>
<dbReference type="EMBL" id="DRMS01000340">
    <property type="protein sequence ID" value="HFC92949.1"/>
    <property type="molecule type" value="Genomic_DNA"/>
</dbReference>
<dbReference type="Pfam" id="PF07676">
    <property type="entry name" value="PD40"/>
    <property type="match status" value="4"/>
</dbReference>
<dbReference type="InterPro" id="IPR011659">
    <property type="entry name" value="WD40"/>
</dbReference>
<evidence type="ECO:0000313" key="7">
    <source>
        <dbReference type="EMBL" id="HFC92949.1"/>
    </source>
</evidence>